<comment type="pathway">
    <text evidence="2">Cofactor biosynthesis; riboflavin biosynthesis; riboflavin from 2-hydroxy-3-oxobutyl phosphate and 5-amino-6-(D-ribitylamino)uracil: step 2/2.</text>
</comment>
<dbReference type="EMBL" id="AEGP01000048">
    <property type="protein sequence ID" value="EGG41759.1"/>
    <property type="molecule type" value="Genomic_DNA"/>
</dbReference>
<evidence type="ECO:0000256" key="2">
    <source>
        <dbReference type="ARBA" id="ARBA00004887"/>
    </source>
</evidence>
<organism evidence="11">
    <name type="scientific">Candidatus Nitrosarchaeum limnium SFB1</name>
    <dbReference type="NCBI Taxonomy" id="886738"/>
    <lineage>
        <taxon>Archaea</taxon>
        <taxon>Nitrososphaerota</taxon>
        <taxon>Nitrososphaeria</taxon>
        <taxon>Nitrosopumilales</taxon>
        <taxon>Nitrosopumilaceae</taxon>
        <taxon>Nitrosarchaeum</taxon>
    </lineage>
</organism>
<feature type="repeat" description="Lumazine-binding" evidence="9">
    <location>
        <begin position="1"/>
        <end position="99"/>
    </location>
</feature>
<keyword evidence="6" id="KW-0808">Transferase</keyword>
<gene>
    <name evidence="11" type="ORF">Nlim_1376</name>
</gene>
<dbReference type="SUPFAM" id="SSF63380">
    <property type="entry name" value="Riboflavin synthase domain-like"/>
    <property type="match status" value="2"/>
</dbReference>
<dbReference type="FunFam" id="2.40.30.20:FF:000004">
    <property type="entry name" value="Riboflavin synthase, alpha subunit"/>
    <property type="match status" value="1"/>
</dbReference>
<dbReference type="PANTHER" id="PTHR21098:SF0">
    <property type="entry name" value="RIBOFLAVIN SYNTHASE"/>
    <property type="match status" value="1"/>
</dbReference>
<evidence type="ECO:0000256" key="7">
    <source>
        <dbReference type="ARBA" id="ARBA00022737"/>
    </source>
</evidence>
<dbReference type="PANTHER" id="PTHR21098">
    <property type="entry name" value="RIBOFLAVIN SYNTHASE ALPHA CHAIN"/>
    <property type="match status" value="1"/>
</dbReference>
<dbReference type="NCBIfam" id="TIGR00187">
    <property type="entry name" value="ribE"/>
    <property type="match status" value="1"/>
</dbReference>
<evidence type="ECO:0000256" key="8">
    <source>
        <dbReference type="NCBIfam" id="TIGR00187"/>
    </source>
</evidence>
<dbReference type="InterPro" id="IPR026017">
    <property type="entry name" value="Lumazine-bd_dom"/>
</dbReference>
<dbReference type="GO" id="GO:0004746">
    <property type="term" value="F:riboflavin synthase activity"/>
    <property type="evidence" value="ECO:0007669"/>
    <property type="project" value="UniProtKB-UniRule"/>
</dbReference>
<accession>F3KLJ5</accession>
<dbReference type="FunFam" id="2.40.30.20:FF:000003">
    <property type="entry name" value="Riboflavin synthase, alpha subunit"/>
    <property type="match status" value="1"/>
</dbReference>
<dbReference type="GO" id="GO:0009231">
    <property type="term" value="P:riboflavin biosynthetic process"/>
    <property type="evidence" value="ECO:0007669"/>
    <property type="project" value="UniProtKB-KW"/>
</dbReference>
<dbReference type="InterPro" id="IPR017938">
    <property type="entry name" value="Riboflavin_synthase-like_b-brl"/>
</dbReference>
<feature type="domain" description="Lumazine-binding" evidence="10">
    <location>
        <begin position="100"/>
        <end position="194"/>
    </location>
</feature>
<proteinExistence type="predicted"/>
<keyword evidence="7" id="KW-0677">Repeat</keyword>
<dbReference type="PATRIC" id="fig|886738.10.peg.1503"/>
<dbReference type="AlphaFoldDB" id="F3KLJ5"/>
<evidence type="ECO:0000256" key="3">
    <source>
        <dbReference type="ARBA" id="ARBA00012827"/>
    </source>
</evidence>
<dbReference type="Gene3D" id="2.40.30.20">
    <property type="match status" value="2"/>
</dbReference>
<evidence type="ECO:0000256" key="5">
    <source>
        <dbReference type="ARBA" id="ARBA00022619"/>
    </source>
</evidence>
<dbReference type="InterPro" id="IPR023366">
    <property type="entry name" value="ATP_synth_asu-like_sf"/>
</dbReference>
<feature type="repeat" description="Lumazine-binding" evidence="9">
    <location>
        <begin position="100"/>
        <end position="194"/>
    </location>
</feature>
<dbReference type="STRING" id="886738.Nlim_1376"/>
<sequence>MFTGIIEGVGKIQKISKNTKNRSAIQMTVNLGKHAKGLKIGQSVALNGVCLTATKITKSNCIFEMIEETTKKTDLGNLNPGDIVNIERSLKTGDRLEGHFVLGHVDGVGIIKKILKRPKEVQVWFEIPKKLSKYVVKKGSIAIDGISLTVVDVKKNLASVCLIPHTMELTNFKTKHIGDKINIETDILGKYILK</sequence>
<dbReference type="EC" id="2.5.1.9" evidence="3 8"/>
<evidence type="ECO:0000256" key="9">
    <source>
        <dbReference type="PROSITE-ProRule" id="PRU00524"/>
    </source>
</evidence>
<dbReference type="Pfam" id="PF00677">
    <property type="entry name" value="Lum_binding"/>
    <property type="match status" value="2"/>
</dbReference>
<protein>
    <recommendedName>
        <fullName evidence="4 8">Riboflavin synthase</fullName>
        <ecNumber evidence="3 8">2.5.1.9</ecNumber>
    </recommendedName>
</protein>
<evidence type="ECO:0000256" key="4">
    <source>
        <dbReference type="ARBA" id="ARBA00013950"/>
    </source>
</evidence>
<dbReference type="NCBIfam" id="NF009566">
    <property type="entry name" value="PRK13020.1"/>
    <property type="match status" value="1"/>
</dbReference>
<dbReference type="Proteomes" id="UP000004348">
    <property type="component" value="Chromosome"/>
</dbReference>
<evidence type="ECO:0000256" key="6">
    <source>
        <dbReference type="ARBA" id="ARBA00022679"/>
    </source>
</evidence>
<comment type="function">
    <text evidence="1">Catalyzes the dismutation of two molecules of 6,7-dimethyl-8-ribityllumazine, resulting in the formation of riboflavin and 5-amino-6-(D-ribitylamino)uracil.</text>
</comment>
<dbReference type="InterPro" id="IPR001783">
    <property type="entry name" value="Lumazine-bd"/>
</dbReference>
<evidence type="ECO:0000259" key="10">
    <source>
        <dbReference type="PROSITE" id="PS51177"/>
    </source>
</evidence>
<name>F3KLJ5_9ARCH</name>
<dbReference type="HOGENOM" id="CLU_034388_2_0_2"/>
<dbReference type="NCBIfam" id="NF006767">
    <property type="entry name" value="PRK09289.1"/>
    <property type="match status" value="1"/>
</dbReference>
<reference evidence="11" key="1">
    <citation type="journal article" date="2011" name="PLoS ONE">
        <title>Genome of a low-salinity ammonia-oxidizing archaeon determined by single-cell and metagenomic analysis.</title>
        <authorList>
            <person name="Blainey P.C."/>
            <person name="Mosier A.C."/>
            <person name="Potanina A."/>
            <person name="Francis C.A."/>
            <person name="Quake S.R."/>
        </authorList>
    </citation>
    <scope>NUCLEOTIDE SEQUENCE [LARGE SCALE GENOMIC DNA]</scope>
    <source>
        <strain evidence="11">SFB1</strain>
    </source>
</reference>
<dbReference type="CDD" id="cd00402">
    <property type="entry name" value="Riboflavin_synthase_like"/>
    <property type="match status" value="1"/>
</dbReference>
<comment type="caution">
    <text evidence="11">The sequence shown here is derived from an EMBL/GenBank/DDBJ whole genome shotgun (WGS) entry which is preliminary data.</text>
</comment>
<evidence type="ECO:0000313" key="11">
    <source>
        <dbReference type="EMBL" id="EGG41759.1"/>
    </source>
</evidence>
<dbReference type="PIRSF" id="PIRSF000498">
    <property type="entry name" value="Riboflavin_syn_A"/>
    <property type="match status" value="1"/>
</dbReference>
<feature type="domain" description="Lumazine-binding" evidence="10">
    <location>
        <begin position="1"/>
        <end position="99"/>
    </location>
</feature>
<evidence type="ECO:0000256" key="1">
    <source>
        <dbReference type="ARBA" id="ARBA00002803"/>
    </source>
</evidence>
<dbReference type="PROSITE" id="PS51177">
    <property type="entry name" value="LUMAZINE_BIND"/>
    <property type="match status" value="2"/>
</dbReference>
<keyword evidence="5" id="KW-0686">Riboflavin biosynthesis</keyword>